<name>A0A0B7BVX7_9EUPU</name>
<reference evidence="1" key="1">
    <citation type="submission" date="2014-12" db="EMBL/GenBank/DDBJ databases">
        <title>Insight into the proteome of Arion vulgaris.</title>
        <authorList>
            <person name="Aradska J."/>
            <person name="Bulat T."/>
            <person name="Smidak R."/>
            <person name="Sarate P."/>
            <person name="Gangsoo J."/>
            <person name="Sialana F."/>
            <person name="Bilban M."/>
            <person name="Lubec G."/>
        </authorList>
    </citation>
    <scope>NUCLEOTIDE SEQUENCE</scope>
    <source>
        <tissue evidence="1">Skin</tissue>
    </source>
</reference>
<evidence type="ECO:0000313" key="1">
    <source>
        <dbReference type="EMBL" id="CEK97359.1"/>
    </source>
</evidence>
<feature type="non-terminal residue" evidence="1">
    <location>
        <position position="79"/>
    </location>
</feature>
<dbReference type="EMBL" id="HACG01050494">
    <property type="protein sequence ID" value="CEK97359.1"/>
    <property type="molecule type" value="Transcribed_RNA"/>
</dbReference>
<feature type="non-terminal residue" evidence="1">
    <location>
        <position position="1"/>
    </location>
</feature>
<organism evidence="1">
    <name type="scientific">Arion vulgaris</name>
    <dbReference type="NCBI Taxonomy" id="1028688"/>
    <lineage>
        <taxon>Eukaryota</taxon>
        <taxon>Metazoa</taxon>
        <taxon>Spiralia</taxon>
        <taxon>Lophotrochozoa</taxon>
        <taxon>Mollusca</taxon>
        <taxon>Gastropoda</taxon>
        <taxon>Heterobranchia</taxon>
        <taxon>Euthyneura</taxon>
        <taxon>Panpulmonata</taxon>
        <taxon>Eupulmonata</taxon>
        <taxon>Stylommatophora</taxon>
        <taxon>Helicina</taxon>
        <taxon>Arionoidea</taxon>
        <taxon>Arionidae</taxon>
        <taxon>Arion</taxon>
    </lineage>
</organism>
<proteinExistence type="predicted"/>
<accession>A0A0B7BVX7</accession>
<dbReference type="AlphaFoldDB" id="A0A0B7BVX7"/>
<protein>
    <submittedName>
        <fullName evidence="1">Uncharacterized protein</fullName>
    </submittedName>
</protein>
<gene>
    <name evidence="1" type="primary">ORF215548</name>
</gene>
<sequence length="79" mass="9605">FYIMDPNILMPYVVMVNIINTRIAFFLHKPIWHNNEMHRLFVCAHSHAHTNMHACMHTHTYICMWTSNIYTHIYIHKHT</sequence>